<gene>
    <name evidence="2" type="ORF">LTR97_012375</name>
</gene>
<comment type="caution">
    <text evidence="2">The sequence shown here is derived from an EMBL/GenBank/DDBJ whole genome shotgun (WGS) entry which is preliminary data.</text>
</comment>
<protein>
    <submittedName>
        <fullName evidence="2">Uncharacterized protein</fullName>
    </submittedName>
</protein>
<organism evidence="2 3">
    <name type="scientific">Elasticomyces elasticus</name>
    <dbReference type="NCBI Taxonomy" id="574655"/>
    <lineage>
        <taxon>Eukaryota</taxon>
        <taxon>Fungi</taxon>
        <taxon>Dikarya</taxon>
        <taxon>Ascomycota</taxon>
        <taxon>Pezizomycotina</taxon>
        <taxon>Dothideomycetes</taxon>
        <taxon>Dothideomycetidae</taxon>
        <taxon>Mycosphaerellales</taxon>
        <taxon>Teratosphaeriaceae</taxon>
        <taxon>Elasticomyces</taxon>
    </lineage>
</organism>
<feature type="region of interest" description="Disordered" evidence="1">
    <location>
        <begin position="26"/>
        <end position="112"/>
    </location>
</feature>
<feature type="compositionally biased region" description="Basic and acidic residues" evidence="1">
    <location>
        <begin position="63"/>
        <end position="75"/>
    </location>
</feature>
<evidence type="ECO:0000313" key="2">
    <source>
        <dbReference type="EMBL" id="KAK5690187.1"/>
    </source>
</evidence>
<dbReference type="EMBL" id="JAVRQU010000026">
    <property type="protein sequence ID" value="KAK5690187.1"/>
    <property type="molecule type" value="Genomic_DNA"/>
</dbReference>
<evidence type="ECO:0000256" key="1">
    <source>
        <dbReference type="SAM" id="MobiDB-lite"/>
    </source>
</evidence>
<evidence type="ECO:0000313" key="3">
    <source>
        <dbReference type="Proteomes" id="UP001310594"/>
    </source>
</evidence>
<sequence length="112" mass="11845">MSAALRTLRTQLPRNARFFTTTRTMAAEGTHKSHATDPQSGSVVPEKAQEVLPKGVEEAVPDTLHDTNSSKDLSKGDSIVPKPVAESLPASVQKAVPDAIPPFSHNTSGKSS</sequence>
<dbReference type="Proteomes" id="UP001310594">
    <property type="component" value="Unassembled WGS sequence"/>
</dbReference>
<name>A0AAN7ZZ04_9PEZI</name>
<reference evidence="2" key="1">
    <citation type="submission" date="2023-08" db="EMBL/GenBank/DDBJ databases">
        <title>Black Yeasts Isolated from many extreme environments.</title>
        <authorList>
            <person name="Coleine C."/>
            <person name="Stajich J.E."/>
            <person name="Selbmann L."/>
        </authorList>
    </citation>
    <scope>NUCLEOTIDE SEQUENCE</scope>
    <source>
        <strain evidence="2">CCFEE 5810</strain>
    </source>
</reference>
<dbReference type="AlphaFoldDB" id="A0AAN7ZZ04"/>
<accession>A0AAN7ZZ04</accession>
<proteinExistence type="predicted"/>